<dbReference type="EMBL" id="LQBP01000012">
    <property type="protein sequence ID" value="KUJ77139.1"/>
    <property type="molecule type" value="Genomic_DNA"/>
</dbReference>
<comment type="caution">
    <text evidence="1">The sequence shown here is derived from an EMBL/GenBank/DDBJ whole genome shotgun (WGS) entry which is preliminary data.</text>
</comment>
<organism evidence="1 2">
    <name type="scientific">Ruegeria profundi</name>
    <dbReference type="NCBI Taxonomy" id="1685378"/>
    <lineage>
        <taxon>Bacteria</taxon>
        <taxon>Pseudomonadati</taxon>
        <taxon>Pseudomonadota</taxon>
        <taxon>Alphaproteobacteria</taxon>
        <taxon>Rhodobacterales</taxon>
        <taxon>Roseobacteraceae</taxon>
        <taxon>Ruegeria</taxon>
    </lineage>
</organism>
<gene>
    <name evidence="1" type="ORF">AVO44_18180</name>
</gene>
<evidence type="ECO:0000313" key="2">
    <source>
        <dbReference type="Proteomes" id="UP000053690"/>
    </source>
</evidence>
<name>A0A0X3TN94_9RHOB</name>
<reference evidence="2" key="1">
    <citation type="submission" date="2015-12" db="EMBL/GenBank/DDBJ databases">
        <authorList>
            <person name="Zhang G."/>
            <person name="Stingl U."/>
        </authorList>
    </citation>
    <scope>NUCLEOTIDE SEQUENCE [LARGE SCALE GENOMIC DNA]</scope>
    <source>
        <strain evidence="2">ZGT108</strain>
    </source>
</reference>
<accession>A0A0X3TN94</accession>
<proteinExistence type="predicted"/>
<evidence type="ECO:0000313" key="1">
    <source>
        <dbReference type="EMBL" id="KUJ77139.1"/>
    </source>
</evidence>
<dbReference type="AlphaFoldDB" id="A0A0X3TN94"/>
<sequence length="71" mass="7465">MGHETGLISDLALDNDVSTLHRNADPWPGITFDVDRATDHGGPAGHASITTHGYMPLGHTLTNSPATVAFD</sequence>
<dbReference type="Proteomes" id="UP000053690">
    <property type="component" value="Unassembled WGS sequence"/>
</dbReference>
<keyword evidence="2" id="KW-1185">Reference proteome</keyword>
<protein>
    <submittedName>
        <fullName evidence="1">Uncharacterized protein</fullName>
    </submittedName>
</protein>